<evidence type="ECO:0000256" key="1">
    <source>
        <dbReference type="ARBA" id="ARBA00023002"/>
    </source>
</evidence>
<dbReference type="Proteomes" id="UP000779574">
    <property type="component" value="Unassembled WGS sequence"/>
</dbReference>
<protein>
    <submittedName>
        <fullName evidence="2">NAD(P)-binding protein</fullName>
    </submittedName>
</protein>
<accession>A0A9P8EVM1</accession>
<dbReference type="Pfam" id="PF00106">
    <property type="entry name" value="adh_short"/>
    <property type="match status" value="1"/>
</dbReference>
<name>A0A9P8EVM1_AURME</name>
<proteinExistence type="predicted"/>
<evidence type="ECO:0000313" key="3">
    <source>
        <dbReference type="Proteomes" id="UP000779574"/>
    </source>
</evidence>
<keyword evidence="1" id="KW-0560">Oxidoreductase</keyword>
<dbReference type="AlphaFoldDB" id="A0A9P8EVM1"/>
<reference evidence="2" key="2">
    <citation type="submission" date="2021-08" db="EMBL/GenBank/DDBJ databases">
        <authorList>
            <person name="Gostincar C."/>
            <person name="Sun X."/>
            <person name="Song Z."/>
            <person name="Gunde-Cimerman N."/>
        </authorList>
    </citation>
    <scope>NUCLEOTIDE SEQUENCE</scope>
    <source>
        <strain evidence="2">EXF-9911</strain>
    </source>
</reference>
<sequence>MSPPYDFDITPEKEASTRQYLYRQFFVTPPIVSPHEVDLTGKTAIITGSNIGLGLECARQLLDLKLGRLILAVRSEARGEKARSDLLAGRSLAPSAIEVWKLDLSEYDSITKFAERAQTLEYLDIVVMNAGLYKVEKTFNKFTGFEEDVQVNYVSTALLTILLLPVLKAKRSGAAPARLTIVSSDTAGWAKFQERTANPILSAFKDTPAAPPGWNMQERYSTSKLLGQLFLSELSEHLNPSEVIVNSCNPGFCYGSGLQREGNGTILGFLVRTFTRIIGRPVSEGARPLTAAATKFGKEVHGQYVEDCKIRPMAPILYKLEGKRIAKQLWEELMDEFSFVAARKILSECEK</sequence>
<dbReference type="InterPro" id="IPR036291">
    <property type="entry name" value="NAD(P)-bd_dom_sf"/>
</dbReference>
<dbReference type="OrthoDB" id="542013at2759"/>
<gene>
    <name evidence="2" type="ORF">KCU76_g2137</name>
</gene>
<dbReference type="PANTHER" id="PTHR43157:SF31">
    <property type="entry name" value="PHOSPHATIDYLINOSITOL-GLYCAN BIOSYNTHESIS CLASS F PROTEIN"/>
    <property type="match status" value="1"/>
</dbReference>
<reference evidence="2" key="1">
    <citation type="journal article" date="2021" name="J Fungi (Basel)">
        <title>Virulence traits and population genomics of the black yeast Aureobasidium melanogenum.</title>
        <authorList>
            <person name="Cernosa A."/>
            <person name="Sun X."/>
            <person name="Gostincar C."/>
            <person name="Fang C."/>
            <person name="Gunde-Cimerman N."/>
            <person name="Song Z."/>
        </authorList>
    </citation>
    <scope>NUCLEOTIDE SEQUENCE</scope>
    <source>
        <strain evidence="2">EXF-9911</strain>
    </source>
</reference>
<comment type="caution">
    <text evidence="2">The sequence shown here is derived from an EMBL/GenBank/DDBJ whole genome shotgun (WGS) entry which is preliminary data.</text>
</comment>
<dbReference type="GO" id="GO:0016491">
    <property type="term" value="F:oxidoreductase activity"/>
    <property type="evidence" value="ECO:0007669"/>
    <property type="project" value="UniProtKB-KW"/>
</dbReference>
<feature type="non-terminal residue" evidence="2">
    <location>
        <position position="351"/>
    </location>
</feature>
<evidence type="ECO:0000313" key="2">
    <source>
        <dbReference type="EMBL" id="KAG9698604.1"/>
    </source>
</evidence>
<dbReference type="SUPFAM" id="SSF51735">
    <property type="entry name" value="NAD(P)-binding Rossmann-fold domains"/>
    <property type="match status" value="1"/>
</dbReference>
<dbReference type="InterPro" id="IPR002347">
    <property type="entry name" value="SDR_fam"/>
</dbReference>
<dbReference type="PANTHER" id="PTHR43157">
    <property type="entry name" value="PHOSPHATIDYLINOSITOL-GLYCAN BIOSYNTHESIS CLASS F PROTEIN-RELATED"/>
    <property type="match status" value="1"/>
</dbReference>
<dbReference type="EMBL" id="JAHFXF010000050">
    <property type="protein sequence ID" value="KAG9698604.1"/>
    <property type="molecule type" value="Genomic_DNA"/>
</dbReference>
<dbReference type="Gene3D" id="3.40.50.720">
    <property type="entry name" value="NAD(P)-binding Rossmann-like Domain"/>
    <property type="match status" value="1"/>
</dbReference>
<organism evidence="2 3">
    <name type="scientific">Aureobasidium melanogenum</name>
    <name type="common">Aureobasidium pullulans var. melanogenum</name>
    <dbReference type="NCBI Taxonomy" id="46634"/>
    <lineage>
        <taxon>Eukaryota</taxon>
        <taxon>Fungi</taxon>
        <taxon>Dikarya</taxon>
        <taxon>Ascomycota</taxon>
        <taxon>Pezizomycotina</taxon>
        <taxon>Dothideomycetes</taxon>
        <taxon>Dothideomycetidae</taxon>
        <taxon>Dothideales</taxon>
        <taxon>Saccotheciaceae</taxon>
        <taxon>Aureobasidium</taxon>
    </lineage>
</organism>
<dbReference type="PRINTS" id="PR00081">
    <property type="entry name" value="GDHRDH"/>
</dbReference>